<dbReference type="InterPro" id="IPR052382">
    <property type="entry name" value="ABHD10_acyl-thioesterase"/>
</dbReference>
<sequence length="258" mass="29127">MLNQGRLKLSYAPDLHISYKQLISDSNVSIVFLSGFQANMQGAKATALYNYCKAHNFNLILFEYLGHGESDGQLIDCSISDWYKNSIDVIDQLTPPNSSHIIIGSSLGAWMMFLLAMSHPHRVSYLISLAGAPDITESLFKNLTTVQQDELLKYGYVTFLTSSEDSRSRVITRYMFEDGRKNLILNREFINIECPVTLIHGMNDTIVPYNVSLTLAEKIRSSYLTLRLIRSSDHSLSDDISLTVIFKAIEEAIEQQDL</sequence>
<feature type="domain" description="Serine aminopeptidase S33" evidence="2">
    <location>
        <begin position="30"/>
        <end position="139"/>
    </location>
</feature>
<dbReference type="GO" id="GO:0008474">
    <property type="term" value="F:palmitoyl-(protein) hydrolase activity"/>
    <property type="evidence" value="ECO:0007669"/>
    <property type="project" value="TreeGrafter"/>
</dbReference>
<dbReference type="PANTHER" id="PTHR16138:SF7">
    <property type="entry name" value="PALMITOYL-PROTEIN THIOESTERASE ABHD10, MITOCHONDRIAL"/>
    <property type="match status" value="1"/>
</dbReference>
<dbReference type="AlphaFoldDB" id="A0A170QXI8"/>
<protein>
    <submittedName>
        <fullName evidence="4">Alpha/beta fold family hydrolase</fullName>
    </submittedName>
</protein>
<dbReference type="Gene3D" id="3.40.50.1820">
    <property type="entry name" value="alpha/beta hydrolase"/>
    <property type="match status" value="1"/>
</dbReference>
<gene>
    <name evidence="3" type="ORF">EHRUM2_07780</name>
    <name evidence="4" type="ORF">EHRUM3_09330</name>
</gene>
<evidence type="ECO:0000313" key="3">
    <source>
        <dbReference type="EMBL" id="GAT77552.1"/>
    </source>
</evidence>
<dbReference type="Proteomes" id="UP000092677">
    <property type="component" value="Unassembled WGS sequence"/>
</dbReference>
<dbReference type="Pfam" id="PF12146">
    <property type="entry name" value="Hydrolase_4"/>
    <property type="match status" value="1"/>
</dbReference>
<dbReference type="EMBL" id="BDDM01000284">
    <property type="protein sequence ID" value="GAT78704.1"/>
    <property type="molecule type" value="Genomic_DNA"/>
</dbReference>
<dbReference type="Proteomes" id="UP000092731">
    <property type="component" value="Unassembled WGS sequence"/>
</dbReference>
<evidence type="ECO:0000256" key="1">
    <source>
        <dbReference type="ARBA" id="ARBA00022801"/>
    </source>
</evidence>
<keyword evidence="1 4" id="KW-0378">Hydrolase</keyword>
<organism evidence="4 6">
    <name type="scientific">Ehrlichia ruminantium</name>
    <name type="common">heartwater rickettsia</name>
    <name type="synonym">Cowdria ruminantium</name>
    <dbReference type="NCBI Taxonomy" id="779"/>
    <lineage>
        <taxon>Bacteria</taxon>
        <taxon>Pseudomonadati</taxon>
        <taxon>Pseudomonadota</taxon>
        <taxon>Alphaproteobacteria</taxon>
        <taxon>Rickettsiales</taxon>
        <taxon>Anaplasmataceae</taxon>
        <taxon>Ehrlichia</taxon>
    </lineage>
</organism>
<dbReference type="RefSeq" id="WP_065432809.1">
    <property type="nucleotide sequence ID" value="NZ_BDDL01000087.1"/>
</dbReference>
<dbReference type="SUPFAM" id="SSF53474">
    <property type="entry name" value="alpha/beta-Hydrolases"/>
    <property type="match status" value="1"/>
</dbReference>
<dbReference type="PANTHER" id="PTHR16138">
    <property type="entry name" value="MYCOPHENOLIC ACID ACYL-GLUCURONIDE ESTERASE, MITOCHONDRIAL"/>
    <property type="match status" value="1"/>
</dbReference>
<accession>A0A170QXI8</accession>
<evidence type="ECO:0000313" key="6">
    <source>
        <dbReference type="Proteomes" id="UP000092731"/>
    </source>
</evidence>
<reference evidence="4" key="1">
    <citation type="journal article" date="2016" name="Genome Announc.">
        <title>Draft Genome Sequences of Three Strains of Ehrlichia ruminantium, a Tick-Borne Pathogen of Ruminants, Isolated from Zimbabwe, The Gambia, and Ghana.</title>
        <authorList>
            <person name="Nakao R."/>
            <person name="Jongejan F."/>
            <person name="Sugimoto C."/>
        </authorList>
    </citation>
    <scope>NUCLEOTIDE SEQUENCE</scope>
    <source>
        <strain evidence="3">Kerr Seringe</strain>
        <strain evidence="4">Pokoase 417</strain>
    </source>
</reference>
<dbReference type="GO" id="GO:0004553">
    <property type="term" value="F:hydrolase activity, hydrolyzing O-glycosyl compounds"/>
    <property type="evidence" value="ECO:0007669"/>
    <property type="project" value="TreeGrafter"/>
</dbReference>
<proteinExistence type="predicted"/>
<name>A0A170QXI8_EHRRU</name>
<comment type="caution">
    <text evidence="4">The sequence shown here is derived from an EMBL/GenBank/DDBJ whole genome shotgun (WGS) entry which is preliminary data.</text>
</comment>
<dbReference type="STRING" id="779.GCA_002019755_00751"/>
<dbReference type="InterPro" id="IPR022742">
    <property type="entry name" value="Hydrolase_4"/>
</dbReference>
<evidence type="ECO:0000313" key="4">
    <source>
        <dbReference type="EMBL" id="GAT78704.1"/>
    </source>
</evidence>
<dbReference type="InterPro" id="IPR029058">
    <property type="entry name" value="AB_hydrolase_fold"/>
</dbReference>
<dbReference type="EMBL" id="BDDL01000087">
    <property type="protein sequence ID" value="GAT77552.1"/>
    <property type="molecule type" value="Genomic_DNA"/>
</dbReference>
<reference evidence="5 6" key="2">
    <citation type="submission" date="2016-05" db="EMBL/GenBank/DDBJ databases">
        <title>Draft genome sequences of four strains of Ehrlichia ruminantium, a tick-borne pathogen of ruminants, isolated from Zimbabwe, The Gambia and Ghana.</title>
        <authorList>
            <person name="Nakao R."/>
            <person name="Jongejan F."/>
            <person name="Sugimoto C."/>
        </authorList>
    </citation>
    <scope>NUCLEOTIDE SEQUENCE [LARGE SCALE GENOMIC DNA]</scope>
    <source>
        <strain evidence="5">Kerr Seringe</strain>
        <strain evidence="6">Pokoase 417</strain>
    </source>
</reference>
<evidence type="ECO:0000313" key="5">
    <source>
        <dbReference type="Proteomes" id="UP000092677"/>
    </source>
</evidence>
<evidence type="ECO:0000259" key="2">
    <source>
        <dbReference type="Pfam" id="PF12146"/>
    </source>
</evidence>